<dbReference type="Pfam" id="PF12833">
    <property type="entry name" value="HTH_18"/>
    <property type="match status" value="1"/>
</dbReference>
<dbReference type="InterPro" id="IPR018062">
    <property type="entry name" value="HTH_AraC-typ_CS"/>
</dbReference>
<dbReference type="RefSeq" id="WP_073587591.1">
    <property type="nucleotide sequence ID" value="NZ_FRFD01000003.1"/>
</dbReference>
<dbReference type="InterPro" id="IPR011051">
    <property type="entry name" value="RmlC_Cupin_sf"/>
</dbReference>
<dbReference type="SMART" id="SM00342">
    <property type="entry name" value="HTH_ARAC"/>
    <property type="match status" value="1"/>
</dbReference>
<keyword evidence="6" id="KW-0326">Glycosidase</keyword>
<evidence type="ECO:0000256" key="3">
    <source>
        <dbReference type="ARBA" id="ARBA00023015"/>
    </source>
</evidence>
<name>A0A1M7Y145_9FIRM</name>
<dbReference type="InterPro" id="IPR009057">
    <property type="entry name" value="Homeodomain-like_sf"/>
</dbReference>
<dbReference type="Gene3D" id="2.60.120.10">
    <property type="entry name" value="Jelly Rolls"/>
    <property type="match status" value="1"/>
</dbReference>
<evidence type="ECO:0000313" key="9">
    <source>
        <dbReference type="EMBL" id="SHO45399.1"/>
    </source>
</evidence>
<dbReference type="SUPFAM" id="SSF51182">
    <property type="entry name" value="RmlC-like cupins"/>
    <property type="match status" value="1"/>
</dbReference>
<dbReference type="Proteomes" id="UP000184612">
    <property type="component" value="Unassembled WGS sequence"/>
</dbReference>
<dbReference type="SUPFAM" id="SSF51445">
    <property type="entry name" value="(Trans)glycosidases"/>
    <property type="match status" value="1"/>
</dbReference>
<comment type="similarity">
    <text evidence="1">Belongs to the glycosyl hydrolase 39 family.</text>
</comment>
<dbReference type="PROSITE" id="PS00041">
    <property type="entry name" value="HTH_ARAC_FAMILY_1"/>
    <property type="match status" value="1"/>
</dbReference>
<dbReference type="SUPFAM" id="SSF46689">
    <property type="entry name" value="Homeodomain-like"/>
    <property type="match status" value="2"/>
</dbReference>
<proteinExistence type="inferred from homology"/>
<dbReference type="SUPFAM" id="SSF51011">
    <property type="entry name" value="Glycosyl hydrolase domain"/>
    <property type="match status" value="1"/>
</dbReference>
<keyword evidence="5" id="KW-0804">Transcription</keyword>
<evidence type="ECO:0000256" key="4">
    <source>
        <dbReference type="ARBA" id="ARBA00023125"/>
    </source>
</evidence>
<evidence type="ECO:0000256" key="1">
    <source>
        <dbReference type="ARBA" id="ARBA00008875"/>
    </source>
</evidence>
<dbReference type="PANTHER" id="PTHR43280:SF2">
    <property type="entry name" value="HTH-TYPE TRANSCRIPTIONAL REGULATOR EXSA"/>
    <property type="match status" value="1"/>
</dbReference>
<dbReference type="EMBL" id="FRFD01000003">
    <property type="protein sequence ID" value="SHO45399.1"/>
    <property type="molecule type" value="Genomic_DNA"/>
</dbReference>
<organism evidence="9 10">
    <name type="scientific">Anaerocolumna xylanovorans DSM 12503</name>
    <dbReference type="NCBI Taxonomy" id="1121345"/>
    <lineage>
        <taxon>Bacteria</taxon>
        <taxon>Bacillati</taxon>
        <taxon>Bacillota</taxon>
        <taxon>Clostridia</taxon>
        <taxon>Lachnospirales</taxon>
        <taxon>Lachnospiraceae</taxon>
        <taxon>Anaerocolumna</taxon>
    </lineage>
</organism>
<dbReference type="InterPro" id="IPR003313">
    <property type="entry name" value="AraC-bd"/>
</dbReference>
<dbReference type="CDD" id="cd02208">
    <property type="entry name" value="cupin_RmlC-like"/>
    <property type="match status" value="1"/>
</dbReference>
<dbReference type="InterPro" id="IPR000514">
    <property type="entry name" value="Glyco_hydro_39"/>
</dbReference>
<dbReference type="Gene3D" id="3.20.20.80">
    <property type="entry name" value="Glycosidases"/>
    <property type="match status" value="1"/>
</dbReference>
<accession>A0A1M7Y145</accession>
<evidence type="ECO:0000256" key="5">
    <source>
        <dbReference type="ARBA" id="ARBA00023163"/>
    </source>
</evidence>
<reference evidence="9 10" key="1">
    <citation type="submission" date="2016-12" db="EMBL/GenBank/DDBJ databases">
        <authorList>
            <person name="Song W.-J."/>
            <person name="Kurnit D.M."/>
        </authorList>
    </citation>
    <scope>NUCLEOTIDE SEQUENCE [LARGE SCALE GENOMIC DNA]</scope>
    <source>
        <strain evidence="9 10">DSM 12503</strain>
    </source>
</reference>
<dbReference type="InterPro" id="IPR018060">
    <property type="entry name" value="HTH_AraC"/>
</dbReference>
<dbReference type="InterPro" id="IPR049166">
    <property type="entry name" value="GH39_cat"/>
</dbReference>
<gene>
    <name evidence="9" type="ORF">SAMN02745217_00948</name>
</gene>
<dbReference type="GO" id="GO:0005975">
    <property type="term" value="P:carbohydrate metabolic process"/>
    <property type="evidence" value="ECO:0007669"/>
    <property type="project" value="InterPro"/>
</dbReference>
<dbReference type="Pfam" id="PF02311">
    <property type="entry name" value="AraC_binding"/>
    <property type="match status" value="1"/>
</dbReference>
<dbReference type="GO" id="GO:0004553">
    <property type="term" value="F:hydrolase activity, hydrolyzing O-glycosyl compounds"/>
    <property type="evidence" value="ECO:0007669"/>
    <property type="project" value="InterPro"/>
</dbReference>
<dbReference type="STRING" id="1121345.SAMN02745217_00948"/>
<dbReference type="PANTHER" id="PTHR43280">
    <property type="entry name" value="ARAC-FAMILY TRANSCRIPTIONAL REGULATOR"/>
    <property type="match status" value="1"/>
</dbReference>
<evidence type="ECO:0000256" key="2">
    <source>
        <dbReference type="ARBA" id="ARBA00022801"/>
    </source>
</evidence>
<keyword evidence="10" id="KW-1185">Reference proteome</keyword>
<evidence type="ECO:0000256" key="7">
    <source>
        <dbReference type="PIRSR" id="PIRSR600514-1"/>
    </source>
</evidence>
<dbReference type="Gene3D" id="1.10.10.60">
    <property type="entry name" value="Homeodomain-like"/>
    <property type="match status" value="2"/>
</dbReference>
<feature type="domain" description="HTH araC/xylS-type" evidence="8">
    <location>
        <begin position="173"/>
        <end position="271"/>
    </location>
</feature>
<protein>
    <submittedName>
        <fullName evidence="9">Xylan 1,4-beta-xylosidase</fullName>
    </submittedName>
</protein>
<keyword evidence="3" id="KW-0805">Transcription regulation</keyword>
<dbReference type="Pfam" id="PF01229">
    <property type="entry name" value="Glyco_hydro_39"/>
    <property type="match status" value="1"/>
</dbReference>
<evidence type="ECO:0000313" key="10">
    <source>
        <dbReference type="Proteomes" id="UP000184612"/>
    </source>
</evidence>
<dbReference type="Gene3D" id="2.60.40.1500">
    <property type="entry name" value="Glycosyl hydrolase domain, family 39"/>
    <property type="match status" value="1"/>
</dbReference>
<dbReference type="OrthoDB" id="9776971at2"/>
<dbReference type="GO" id="GO:0043565">
    <property type="term" value="F:sequence-specific DNA binding"/>
    <property type="evidence" value="ECO:0007669"/>
    <property type="project" value="InterPro"/>
</dbReference>
<evidence type="ECO:0000259" key="8">
    <source>
        <dbReference type="PROSITE" id="PS01124"/>
    </source>
</evidence>
<keyword evidence="2" id="KW-0378">Hydrolase</keyword>
<evidence type="ECO:0000256" key="6">
    <source>
        <dbReference type="ARBA" id="ARBA00023295"/>
    </source>
</evidence>
<dbReference type="AlphaFoldDB" id="A0A1M7Y145"/>
<dbReference type="PRINTS" id="PR00745">
    <property type="entry name" value="GLHYDRLASE39"/>
</dbReference>
<dbReference type="PROSITE" id="PS01124">
    <property type="entry name" value="HTH_ARAC_FAMILY_2"/>
    <property type="match status" value="1"/>
</dbReference>
<dbReference type="InterPro" id="IPR014710">
    <property type="entry name" value="RmlC-like_jellyroll"/>
</dbReference>
<sequence>MLEERHEIIEFSPNIPLKIFMHKLGFVARHWHKSLELLMVLEGTIEITLDGTTYMLNGEDIILINSNSIHEIHSESAVMIALQIDLARMNQFDNSLENLSFDCNSSTSSDSGKFNGIRFTIATMIRENAHNAKGAEYKNYALCYYLVSELLSNFQVPTTEAMKTQQKYMVRLTRIINYIQEHYAENFSLSDLAESEQLSVPYLSNFFDKHMGIKFSQYYTNVKLSHAVNDLLSSDDSIEAIAIKNGFTESHSFVRCFKKRYEMLPSTYRKDKKMQGLNAPTPENLNYLLIEPSSYLHKLTKYLGNIDESFYNTSREYTDEINRSSISVASPMKELKHTFKKFTTVGRAKELLNSNIQSMLRDLQEHIGYEYIKFHGILSDDMMVVSRTGGKLQFHYVLVDMALDFLMSIHLKPLIQLSFMPKELASDLNKTTFYSAFNTSPPKEFSEWELLIEDFTKHLIERYGIKEVLTWPFCVWNEPVTPKSMFGFGNDNLFFRFYEITYRTVKKVCPEIIFGSPSILYMENLGSDIWIRNFVAYTKKHNCIPEFMNMHYYSDIIPSVNNQNFYIAHAASSSFPKRTDDFSLWIGSIRKIISSLNLPDIPIYLTEWNFTLSHRNLINDTCFKSCYIMKNLLKNYDRLDSFGYWSLTDLLEENALPDTLFHGGLGIYTMNGLRKNVFYAFYFANMLGNELIMAEDGYFITRKEDCYQIITYNYIHYGNLFASGELFDITETSRYSAFDISRRLQVNLGLEQLENGRYEIIEYFVNREHGSCYDLWISMGGVPLNPQDTNLLRGLCVPGYHKEYRLVEKNTLSYTALLEPLEIRFAEIKPV</sequence>
<keyword evidence="4" id="KW-0238">DNA-binding</keyword>
<feature type="active site" description="Proton donor" evidence="7">
    <location>
        <position position="478"/>
    </location>
</feature>
<dbReference type="InterPro" id="IPR017853">
    <property type="entry name" value="GH"/>
</dbReference>
<dbReference type="GO" id="GO:0003700">
    <property type="term" value="F:DNA-binding transcription factor activity"/>
    <property type="evidence" value="ECO:0007669"/>
    <property type="project" value="InterPro"/>
</dbReference>